<keyword evidence="2" id="KW-1185">Reference proteome</keyword>
<evidence type="ECO:0000313" key="1">
    <source>
        <dbReference type="EMBL" id="MBC8586605.1"/>
    </source>
</evidence>
<protein>
    <submittedName>
        <fullName evidence="1">Uncharacterized protein</fullName>
    </submittedName>
</protein>
<gene>
    <name evidence="1" type="ORF">H8705_13580</name>
</gene>
<dbReference type="Proteomes" id="UP000623678">
    <property type="component" value="Unassembled WGS sequence"/>
</dbReference>
<accession>A0A926IIV8</accession>
<comment type="caution">
    <text evidence="1">The sequence shown here is derived from an EMBL/GenBank/DDBJ whole genome shotgun (WGS) entry which is preliminary data.</text>
</comment>
<evidence type="ECO:0000313" key="2">
    <source>
        <dbReference type="Proteomes" id="UP000623678"/>
    </source>
</evidence>
<dbReference type="AlphaFoldDB" id="A0A926IIV8"/>
<dbReference type="EMBL" id="JACRTD010000023">
    <property type="protein sequence ID" value="MBC8586605.1"/>
    <property type="molecule type" value="Genomic_DNA"/>
</dbReference>
<organism evidence="1 2">
    <name type="scientific">Youxingia wuxianensis</name>
    <dbReference type="NCBI Taxonomy" id="2763678"/>
    <lineage>
        <taxon>Bacteria</taxon>
        <taxon>Bacillati</taxon>
        <taxon>Bacillota</taxon>
        <taxon>Clostridia</taxon>
        <taxon>Eubacteriales</taxon>
        <taxon>Oscillospiraceae</taxon>
        <taxon>Youxingia</taxon>
    </lineage>
</organism>
<sequence>MEERYLNIENDEKQLIKRETETAIIYGTDGKTLFVKKGEARSVSFTKSEAEAMKGGILTHNHPENTTFSPADIYMLKRAQLSEIRAATKGGTYMLRPPAVWDERFNSKQKIWDEYFKLEKEIAPGFYSKYKSGEITIEQYNQRYQHEILKKLSEKFGLEYHYEEKRE</sequence>
<proteinExistence type="predicted"/>
<reference evidence="1" key="1">
    <citation type="submission" date="2020-08" db="EMBL/GenBank/DDBJ databases">
        <title>Genome public.</title>
        <authorList>
            <person name="Liu C."/>
            <person name="Sun Q."/>
        </authorList>
    </citation>
    <scope>NUCLEOTIDE SEQUENCE</scope>
    <source>
        <strain evidence="1">NSJ-64</strain>
    </source>
</reference>
<name>A0A926IIV8_9FIRM</name>